<keyword evidence="6" id="KW-0479">Metal-binding</keyword>
<evidence type="ECO:0000256" key="7">
    <source>
        <dbReference type="ARBA" id="ARBA00022827"/>
    </source>
</evidence>
<dbReference type="RefSeq" id="WP_022861459.1">
    <property type="nucleotide sequence ID" value="NZ_JGZD01000004.1"/>
</dbReference>
<evidence type="ECO:0000256" key="8">
    <source>
        <dbReference type="ARBA" id="ARBA00022842"/>
    </source>
</evidence>
<dbReference type="PANTHER" id="PTHR30040:SF2">
    <property type="entry name" value="FAD:PROTEIN FMN TRANSFERASE"/>
    <property type="match status" value="1"/>
</dbReference>
<evidence type="ECO:0000256" key="2">
    <source>
        <dbReference type="ARBA" id="ARBA00011955"/>
    </source>
</evidence>
<evidence type="ECO:0000313" key="12">
    <source>
        <dbReference type="EMBL" id="KFI74059.1"/>
    </source>
</evidence>
<dbReference type="GO" id="GO:0016740">
    <property type="term" value="F:transferase activity"/>
    <property type="evidence" value="ECO:0007669"/>
    <property type="project" value="UniProtKB-KW"/>
</dbReference>
<comment type="cofactor">
    <cofactor evidence="1">
        <name>Mg(2+)</name>
        <dbReference type="ChEBI" id="CHEBI:18420"/>
    </cofactor>
</comment>
<evidence type="ECO:0000256" key="1">
    <source>
        <dbReference type="ARBA" id="ARBA00001946"/>
    </source>
</evidence>
<accession>A0A087BSQ9</accession>
<dbReference type="AlphaFoldDB" id="A0A087BSQ9"/>
<keyword evidence="12" id="KW-0449">Lipoprotein</keyword>
<dbReference type="SUPFAM" id="SSF143631">
    <property type="entry name" value="ApbE-like"/>
    <property type="match status" value="1"/>
</dbReference>
<keyword evidence="4" id="KW-0285">Flavoprotein</keyword>
<keyword evidence="8" id="KW-0460">Magnesium</keyword>
<protein>
    <recommendedName>
        <fullName evidence="3">FAD:protein FMN transferase</fullName>
        <ecNumber evidence="2">2.7.1.180</ecNumber>
    </recommendedName>
    <alternativeName>
        <fullName evidence="9">Flavin transferase</fullName>
    </alternativeName>
</protein>
<dbReference type="eggNOG" id="COG1477">
    <property type="taxonomic scope" value="Bacteria"/>
</dbReference>
<dbReference type="PANTHER" id="PTHR30040">
    <property type="entry name" value="THIAMINE BIOSYNTHESIS LIPOPROTEIN APBE"/>
    <property type="match status" value="1"/>
</dbReference>
<evidence type="ECO:0000256" key="11">
    <source>
        <dbReference type="SAM" id="MobiDB-lite"/>
    </source>
</evidence>
<organism evidence="12 13">
    <name type="scientific">Bifidobacterium minimum</name>
    <dbReference type="NCBI Taxonomy" id="1693"/>
    <lineage>
        <taxon>Bacteria</taxon>
        <taxon>Bacillati</taxon>
        <taxon>Actinomycetota</taxon>
        <taxon>Actinomycetes</taxon>
        <taxon>Bifidobacteriales</taxon>
        <taxon>Bifidobacteriaceae</taxon>
        <taxon>Bifidobacterium</taxon>
    </lineage>
</organism>
<feature type="compositionally biased region" description="Basic and acidic residues" evidence="11">
    <location>
        <begin position="29"/>
        <end position="41"/>
    </location>
</feature>
<feature type="region of interest" description="Disordered" evidence="11">
    <location>
        <begin position="309"/>
        <end position="337"/>
    </location>
</feature>
<evidence type="ECO:0000256" key="4">
    <source>
        <dbReference type="ARBA" id="ARBA00022630"/>
    </source>
</evidence>
<sequence>MRTERDHSGRGTPVGLPRLSTGLTAPGENPDHVQEPDDVRKPAAPTTLGVPHREAPLRHRLAFPHALGTGIIIQSEDPVREAIRSRLAGLIEDFEATLSRFREDSPVGAMARATHGGTFEFPEWSSPLFDLTDRFVDLGGGRIDPCVGEDLMRLGYGADLTFHMTADAPEHLGSLHGRPTWRRDVIRSGTTLRTHAPVHLDFGLCGKGFLVDLIAMVLMDDDPERGFLVNAGGDMRARVREPLSVGLEDPRDEESGVGIARLSSGALCASSPSRRHWRASATLDAHHLINALDGMPVTDIAATWTHVPAPNHVPDRTHVPDRNHVPDRDGEEPTTAYPTAKADGLATALFLLPMETLLPLLPFSCLTLSADLHATVGGDFPGTVFTS</sequence>
<dbReference type="EC" id="2.7.1.180" evidence="2"/>
<gene>
    <name evidence="12" type="ORF">BMIN_1326</name>
</gene>
<dbReference type="InterPro" id="IPR024932">
    <property type="entry name" value="ApbE"/>
</dbReference>
<feature type="compositionally biased region" description="Basic and acidic residues" evidence="11">
    <location>
        <begin position="313"/>
        <end position="328"/>
    </location>
</feature>
<dbReference type="EMBL" id="JGZD01000004">
    <property type="protein sequence ID" value="KFI74059.1"/>
    <property type="molecule type" value="Genomic_DNA"/>
</dbReference>
<dbReference type="Pfam" id="PF02424">
    <property type="entry name" value="ApbE"/>
    <property type="match status" value="1"/>
</dbReference>
<proteinExistence type="predicted"/>
<evidence type="ECO:0000256" key="9">
    <source>
        <dbReference type="ARBA" id="ARBA00031306"/>
    </source>
</evidence>
<dbReference type="InterPro" id="IPR003374">
    <property type="entry name" value="ApbE-like_sf"/>
</dbReference>
<name>A0A087BSQ9_9BIFI</name>
<dbReference type="Proteomes" id="UP000029014">
    <property type="component" value="Unassembled WGS sequence"/>
</dbReference>
<dbReference type="STRING" id="1693.BMIN_1326"/>
<evidence type="ECO:0000256" key="10">
    <source>
        <dbReference type="ARBA" id="ARBA00048540"/>
    </source>
</evidence>
<comment type="catalytic activity">
    <reaction evidence="10">
        <text>L-threonyl-[protein] + FAD = FMN-L-threonyl-[protein] + AMP + H(+)</text>
        <dbReference type="Rhea" id="RHEA:36847"/>
        <dbReference type="Rhea" id="RHEA-COMP:11060"/>
        <dbReference type="Rhea" id="RHEA-COMP:11061"/>
        <dbReference type="ChEBI" id="CHEBI:15378"/>
        <dbReference type="ChEBI" id="CHEBI:30013"/>
        <dbReference type="ChEBI" id="CHEBI:57692"/>
        <dbReference type="ChEBI" id="CHEBI:74257"/>
        <dbReference type="ChEBI" id="CHEBI:456215"/>
        <dbReference type="EC" id="2.7.1.180"/>
    </reaction>
</comment>
<keyword evidence="5" id="KW-0808">Transferase</keyword>
<keyword evidence="7" id="KW-0274">FAD</keyword>
<comment type="caution">
    <text evidence="12">The sequence shown here is derived from an EMBL/GenBank/DDBJ whole genome shotgun (WGS) entry which is preliminary data.</text>
</comment>
<dbReference type="Gene3D" id="3.10.520.10">
    <property type="entry name" value="ApbE-like domains"/>
    <property type="match status" value="1"/>
</dbReference>
<reference evidence="12 13" key="1">
    <citation type="submission" date="2014-03" db="EMBL/GenBank/DDBJ databases">
        <title>Genomics of Bifidobacteria.</title>
        <authorList>
            <person name="Ventura M."/>
            <person name="Milani C."/>
            <person name="Lugli G.A."/>
        </authorList>
    </citation>
    <scope>NUCLEOTIDE SEQUENCE [LARGE SCALE GENOMIC DNA]</scope>
    <source>
        <strain evidence="12 13">LMG 11592</strain>
    </source>
</reference>
<evidence type="ECO:0000313" key="13">
    <source>
        <dbReference type="Proteomes" id="UP000029014"/>
    </source>
</evidence>
<dbReference type="GO" id="GO:0046872">
    <property type="term" value="F:metal ion binding"/>
    <property type="evidence" value="ECO:0007669"/>
    <property type="project" value="UniProtKB-KW"/>
</dbReference>
<evidence type="ECO:0000256" key="6">
    <source>
        <dbReference type="ARBA" id="ARBA00022723"/>
    </source>
</evidence>
<feature type="region of interest" description="Disordered" evidence="11">
    <location>
        <begin position="1"/>
        <end position="50"/>
    </location>
</feature>
<evidence type="ECO:0000256" key="3">
    <source>
        <dbReference type="ARBA" id="ARBA00016337"/>
    </source>
</evidence>
<keyword evidence="13" id="KW-1185">Reference proteome</keyword>
<evidence type="ECO:0000256" key="5">
    <source>
        <dbReference type="ARBA" id="ARBA00022679"/>
    </source>
</evidence>